<reference evidence="1 2" key="1">
    <citation type="submission" date="2010-06" db="EMBL/GenBank/DDBJ databases">
        <title>Complete sequence of chromosome of Nitrosococcus watsoni C-113.</title>
        <authorList>
            <consortium name="US DOE Joint Genome Institute"/>
            <person name="Lucas S."/>
            <person name="Copeland A."/>
            <person name="Lapidus A."/>
            <person name="Cheng J.-F."/>
            <person name="Bruce D."/>
            <person name="Goodwin L."/>
            <person name="Pitluck S."/>
            <person name="Malfatti S.A."/>
            <person name="Chain P.S.G."/>
            <person name="Land M."/>
            <person name="Hauser L."/>
            <person name="Kyrpides N."/>
            <person name="Ivanova N."/>
            <person name="Cambell M.A."/>
            <person name="Heidelberg J.F."/>
            <person name="Klotz M.G."/>
            <person name="Woyke T."/>
        </authorList>
    </citation>
    <scope>NUCLEOTIDE SEQUENCE [LARGE SCALE GENOMIC DNA]</scope>
    <source>
        <strain evidence="1 2">C-113</strain>
    </source>
</reference>
<protein>
    <submittedName>
        <fullName evidence="1">Uncharacterized protein</fullName>
    </submittedName>
</protein>
<accession>D8K9A1</accession>
<sequence>MEGIERRVTLVCLFCNSPLQGPEDAEYASGDVIECNECGESNDYDSVVEVAKEKGVEEVSEEIQRQLKKELGNLFKTN</sequence>
<gene>
    <name evidence="1" type="ordered locus">Nwat_2429</name>
</gene>
<dbReference type="HOGENOM" id="CLU_2704066_0_0_6"/>
<evidence type="ECO:0000313" key="2">
    <source>
        <dbReference type="Proteomes" id="UP000000393"/>
    </source>
</evidence>
<dbReference type="KEGG" id="nwa:Nwat_2429"/>
<dbReference type="EMBL" id="CP002086">
    <property type="protein sequence ID" value="ADJ29244.1"/>
    <property type="molecule type" value="Genomic_DNA"/>
</dbReference>
<dbReference type="eggNOG" id="ENOG502ZKRW">
    <property type="taxonomic scope" value="Bacteria"/>
</dbReference>
<dbReference type="AlphaFoldDB" id="D8K9A1"/>
<name>D8K9A1_NITWC</name>
<proteinExistence type="predicted"/>
<dbReference type="Proteomes" id="UP000000393">
    <property type="component" value="Chromosome"/>
</dbReference>
<keyword evidence="2" id="KW-1185">Reference proteome</keyword>
<organism evidence="1 2">
    <name type="scientific">Nitrosococcus watsoni (strain C-113)</name>
    <dbReference type="NCBI Taxonomy" id="105559"/>
    <lineage>
        <taxon>Bacteria</taxon>
        <taxon>Pseudomonadati</taxon>
        <taxon>Pseudomonadota</taxon>
        <taxon>Gammaproteobacteria</taxon>
        <taxon>Chromatiales</taxon>
        <taxon>Chromatiaceae</taxon>
        <taxon>Nitrosococcus</taxon>
    </lineage>
</organism>
<dbReference type="STRING" id="105559.Nwat_2429"/>
<evidence type="ECO:0000313" key="1">
    <source>
        <dbReference type="EMBL" id="ADJ29244.1"/>
    </source>
</evidence>